<sequence length="88" mass="9978">MKYAKKERGWYTISNDLSGIEICNVIVEIIRNETGAPIRFDVGEGSEGRADVIGMYLPQQCGIQVDFNLNPITKELSVFYLHNQNISR</sequence>
<protein>
    <submittedName>
        <fullName evidence="1">Uncharacterized protein</fullName>
    </submittedName>
</protein>
<evidence type="ECO:0000313" key="1">
    <source>
        <dbReference type="EMBL" id="RIX59288.1"/>
    </source>
</evidence>
<reference evidence="1 2" key="1">
    <citation type="submission" date="2018-09" db="EMBL/GenBank/DDBJ databases">
        <title>Paenibacillus aracenensis nov. sp. isolated from a cave in southern Spain.</title>
        <authorList>
            <person name="Jurado V."/>
            <person name="Gutierrez-Patricio S."/>
            <person name="Gonzalez-Pimentel J.L."/>
            <person name="Miller A.Z."/>
            <person name="Laiz L."/>
            <person name="Saiz-Jimenez C."/>
        </authorList>
    </citation>
    <scope>NUCLEOTIDE SEQUENCE [LARGE SCALE GENOMIC DNA]</scope>
    <source>
        <strain evidence="1 2">DSM 22867</strain>
    </source>
</reference>
<dbReference type="EMBL" id="QXQA01000002">
    <property type="protein sequence ID" value="RIX59288.1"/>
    <property type="molecule type" value="Genomic_DNA"/>
</dbReference>
<evidence type="ECO:0000313" key="2">
    <source>
        <dbReference type="Proteomes" id="UP000266482"/>
    </source>
</evidence>
<gene>
    <name evidence="1" type="ORF">D3P08_03795</name>
</gene>
<keyword evidence="2" id="KW-1185">Reference proteome</keyword>
<organism evidence="1 2">
    <name type="scientific">Paenibacillus nanensis</name>
    <dbReference type="NCBI Taxonomy" id="393251"/>
    <lineage>
        <taxon>Bacteria</taxon>
        <taxon>Bacillati</taxon>
        <taxon>Bacillota</taxon>
        <taxon>Bacilli</taxon>
        <taxon>Bacillales</taxon>
        <taxon>Paenibacillaceae</taxon>
        <taxon>Paenibacillus</taxon>
    </lineage>
</organism>
<name>A0A3A1VEE9_9BACL</name>
<accession>A0A3A1VEE9</accession>
<dbReference type="Proteomes" id="UP000266482">
    <property type="component" value="Unassembled WGS sequence"/>
</dbReference>
<dbReference type="RefSeq" id="WP_119598119.1">
    <property type="nucleotide sequence ID" value="NZ_QXQA01000002.1"/>
</dbReference>
<proteinExistence type="predicted"/>
<comment type="caution">
    <text evidence="1">The sequence shown here is derived from an EMBL/GenBank/DDBJ whole genome shotgun (WGS) entry which is preliminary data.</text>
</comment>
<dbReference type="AlphaFoldDB" id="A0A3A1VEE9"/>